<organism evidence="1 2">
    <name type="scientific">Eschrichtius robustus</name>
    <name type="common">California gray whale</name>
    <name type="synonym">Eschrichtius gibbosus</name>
    <dbReference type="NCBI Taxonomy" id="9764"/>
    <lineage>
        <taxon>Eukaryota</taxon>
        <taxon>Metazoa</taxon>
        <taxon>Chordata</taxon>
        <taxon>Craniata</taxon>
        <taxon>Vertebrata</taxon>
        <taxon>Euteleostomi</taxon>
        <taxon>Mammalia</taxon>
        <taxon>Eutheria</taxon>
        <taxon>Laurasiatheria</taxon>
        <taxon>Artiodactyla</taxon>
        <taxon>Whippomorpha</taxon>
        <taxon>Cetacea</taxon>
        <taxon>Mysticeti</taxon>
        <taxon>Eschrichtiidae</taxon>
        <taxon>Eschrichtius</taxon>
    </lineage>
</organism>
<proteinExistence type="predicted"/>
<gene>
    <name evidence="1" type="ORF">J1605_008815</name>
</gene>
<dbReference type="InterPro" id="IPR036028">
    <property type="entry name" value="SH3-like_dom_sf"/>
</dbReference>
<comment type="caution">
    <text evidence="1">The sequence shown here is derived from an EMBL/GenBank/DDBJ whole genome shotgun (WGS) entry which is preliminary data.</text>
</comment>
<dbReference type="AlphaFoldDB" id="A0AB34GXT9"/>
<dbReference type="Proteomes" id="UP001159641">
    <property type="component" value="Unassembled WGS sequence"/>
</dbReference>
<protein>
    <submittedName>
        <fullName evidence="1">Uncharacterized protein</fullName>
    </submittedName>
</protein>
<sequence>MLGLVGMHMATESQHVGAEMAKAGDFHVEEPSKWSDSQAGRARGCVTQPLFDFKKRDILKIQEKPEEQWWNEDSKGKRALIPVPYVEKYRPASISGLAVIGGHSKGGW</sequence>
<accession>A0AB34GXT9</accession>
<keyword evidence="2" id="KW-1185">Reference proteome</keyword>
<dbReference type="EMBL" id="JAIQCJ010002079">
    <property type="protein sequence ID" value="KAJ8783772.1"/>
    <property type="molecule type" value="Genomic_DNA"/>
</dbReference>
<dbReference type="Gene3D" id="2.30.30.40">
    <property type="entry name" value="SH3 Domains"/>
    <property type="match status" value="1"/>
</dbReference>
<evidence type="ECO:0000313" key="1">
    <source>
        <dbReference type="EMBL" id="KAJ8783772.1"/>
    </source>
</evidence>
<name>A0AB34GXT9_ESCRO</name>
<reference evidence="1 2" key="1">
    <citation type="submission" date="2022-11" db="EMBL/GenBank/DDBJ databases">
        <title>Whole genome sequence of Eschrichtius robustus ER-17-0199.</title>
        <authorList>
            <person name="Bruniche-Olsen A."/>
            <person name="Black A.N."/>
            <person name="Fields C.J."/>
            <person name="Walden K."/>
            <person name="Dewoody J.A."/>
        </authorList>
    </citation>
    <scope>NUCLEOTIDE SEQUENCE [LARGE SCALE GENOMIC DNA]</scope>
    <source>
        <strain evidence="1">ER-17-0199</strain>
        <tissue evidence="1">Blubber</tissue>
    </source>
</reference>
<evidence type="ECO:0000313" key="2">
    <source>
        <dbReference type="Proteomes" id="UP001159641"/>
    </source>
</evidence>
<dbReference type="SUPFAM" id="SSF50044">
    <property type="entry name" value="SH3-domain"/>
    <property type="match status" value="1"/>
</dbReference>